<organism evidence="4 5">
    <name type="scientific">Solanum pinnatisectum</name>
    <name type="common">tansyleaf nightshade</name>
    <dbReference type="NCBI Taxonomy" id="50273"/>
    <lineage>
        <taxon>Eukaryota</taxon>
        <taxon>Viridiplantae</taxon>
        <taxon>Streptophyta</taxon>
        <taxon>Embryophyta</taxon>
        <taxon>Tracheophyta</taxon>
        <taxon>Spermatophyta</taxon>
        <taxon>Magnoliopsida</taxon>
        <taxon>eudicotyledons</taxon>
        <taxon>Gunneridae</taxon>
        <taxon>Pentapetalae</taxon>
        <taxon>asterids</taxon>
        <taxon>lamiids</taxon>
        <taxon>Solanales</taxon>
        <taxon>Solanaceae</taxon>
        <taxon>Solanoideae</taxon>
        <taxon>Solaneae</taxon>
        <taxon>Solanum</taxon>
    </lineage>
</organism>
<reference evidence="4 5" key="1">
    <citation type="submission" date="2023-10" db="EMBL/GenBank/DDBJ databases">
        <title>Genome-Wide Identification Analysis in wild type Solanum Pinnatisectum Reveals Some Genes Defensing Phytophthora Infestans.</title>
        <authorList>
            <person name="Sun C."/>
        </authorList>
    </citation>
    <scope>NUCLEOTIDE SEQUENCE [LARGE SCALE GENOMIC DNA]</scope>
    <source>
        <strain evidence="4">LQN</strain>
        <tissue evidence="4">Leaf</tissue>
    </source>
</reference>
<dbReference type="InterPro" id="IPR036546">
    <property type="entry name" value="MED15_KIX"/>
</dbReference>
<comment type="caution">
    <text evidence="4">The sequence shown here is derived from an EMBL/GenBank/DDBJ whole genome shotgun (WGS) entry which is preliminary data.</text>
</comment>
<dbReference type="GO" id="GO:0005634">
    <property type="term" value="C:nucleus"/>
    <property type="evidence" value="ECO:0007669"/>
    <property type="project" value="UniProtKB-SubCell"/>
</dbReference>
<dbReference type="PANTHER" id="PTHR33137">
    <property type="entry name" value="MEDIATOR OF RNA POLYMERASE II TRANSCRIPTION SUBUNIT 15A-RELATED"/>
    <property type="match status" value="1"/>
</dbReference>
<dbReference type="InterPro" id="IPR044661">
    <property type="entry name" value="MED15a/b/c-like"/>
</dbReference>
<keyword evidence="2" id="KW-0539">Nucleus</keyword>
<evidence type="ECO:0000313" key="5">
    <source>
        <dbReference type="Proteomes" id="UP001311915"/>
    </source>
</evidence>
<evidence type="ECO:0000256" key="1">
    <source>
        <dbReference type="ARBA" id="ARBA00004123"/>
    </source>
</evidence>
<evidence type="ECO:0000313" key="4">
    <source>
        <dbReference type="EMBL" id="KAK4720733.1"/>
    </source>
</evidence>
<accession>A0AAV9L637</accession>
<proteinExistence type="predicted"/>
<dbReference type="GO" id="GO:0031490">
    <property type="term" value="F:chromatin DNA binding"/>
    <property type="evidence" value="ECO:0007669"/>
    <property type="project" value="InterPro"/>
</dbReference>
<keyword evidence="5" id="KW-1185">Reference proteome</keyword>
<evidence type="ECO:0000259" key="3">
    <source>
        <dbReference type="Pfam" id="PF16987"/>
    </source>
</evidence>
<name>A0AAV9L637_9SOLN</name>
<feature type="domain" description="Mediator complex subunit 15 KIX" evidence="3">
    <location>
        <begin position="4"/>
        <end position="60"/>
    </location>
</feature>
<sequence length="145" mass="16885">MDSGDWRNQLLPDSLHRIVNKILETLKRHLPFSGQEGVQELKKIAVRFEEKIYSAATSQDSDKEAAEEDDEGVFKDDVVEEVVGTKEQNYVVGHKDNVRVVEIEDAKVSRDFRRPTKYIRSLWTGNDRSKRKRRVAEMIRQSCKH</sequence>
<evidence type="ECO:0000256" key="2">
    <source>
        <dbReference type="ARBA" id="ARBA00023242"/>
    </source>
</evidence>
<dbReference type="PANTHER" id="PTHR33137:SF4">
    <property type="entry name" value="MEDIATOR OF RNA POLYMERASE II TRANSCRIPTION SUBUNIT 15A-RELATED"/>
    <property type="match status" value="1"/>
</dbReference>
<dbReference type="Proteomes" id="UP001311915">
    <property type="component" value="Unassembled WGS sequence"/>
</dbReference>
<dbReference type="GO" id="GO:0003713">
    <property type="term" value="F:transcription coactivator activity"/>
    <property type="evidence" value="ECO:0007669"/>
    <property type="project" value="InterPro"/>
</dbReference>
<dbReference type="EMBL" id="JAWPEI010000007">
    <property type="protein sequence ID" value="KAK4720733.1"/>
    <property type="molecule type" value="Genomic_DNA"/>
</dbReference>
<dbReference type="AlphaFoldDB" id="A0AAV9L637"/>
<gene>
    <name evidence="4" type="ORF">R3W88_010966</name>
</gene>
<dbReference type="Pfam" id="PF16987">
    <property type="entry name" value="KIX_2"/>
    <property type="match status" value="1"/>
</dbReference>
<comment type="subcellular location">
    <subcellularLocation>
        <location evidence="1">Nucleus</location>
    </subcellularLocation>
</comment>
<dbReference type="InterPro" id="IPR036529">
    <property type="entry name" value="KIX_dom_sf"/>
</dbReference>
<protein>
    <recommendedName>
        <fullName evidence="3">Mediator complex subunit 15 KIX domain-containing protein</fullName>
    </recommendedName>
</protein>
<dbReference type="Gene3D" id="1.10.246.20">
    <property type="entry name" value="Coactivator CBP, KIX domain"/>
    <property type="match status" value="1"/>
</dbReference>